<name>A0ABZ1D8N2_9TREE</name>
<organism evidence="1 2">
    <name type="scientific">Kwoniella shivajii</name>
    <dbReference type="NCBI Taxonomy" id="564305"/>
    <lineage>
        <taxon>Eukaryota</taxon>
        <taxon>Fungi</taxon>
        <taxon>Dikarya</taxon>
        <taxon>Basidiomycota</taxon>
        <taxon>Agaricomycotina</taxon>
        <taxon>Tremellomycetes</taxon>
        <taxon>Tremellales</taxon>
        <taxon>Cryptococcaceae</taxon>
        <taxon>Kwoniella</taxon>
    </lineage>
</organism>
<gene>
    <name evidence="1" type="ORF">IL334_007150</name>
</gene>
<protein>
    <submittedName>
        <fullName evidence="1">Uncharacterized protein</fullName>
    </submittedName>
</protein>
<keyword evidence="2" id="KW-1185">Reference proteome</keyword>
<evidence type="ECO:0000313" key="2">
    <source>
        <dbReference type="Proteomes" id="UP001329825"/>
    </source>
</evidence>
<reference evidence="1 2" key="1">
    <citation type="submission" date="2024-01" db="EMBL/GenBank/DDBJ databases">
        <title>Comparative genomics of Cryptococcus and Kwoniella reveals pathogenesis evolution and contrasting modes of karyotype evolution via chromosome fusion or intercentromeric recombination.</title>
        <authorList>
            <person name="Coelho M.A."/>
            <person name="David-Palma M."/>
            <person name="Shea T."/>
            <person name="Bowers K."/>
            <person name="McGinley-Smith S."/>
            <person name="Mohammad A.W."/>
            <person name="Gnirke A."/>
            <person name="Yurkov A.M."/>
            <person name="Nowrousian M."/>
            <person name="Sun S."/>
            <person name="Cuomo C.A."/>
            <person name="Heitman J."/>
        </authorList>
    </citation>
    <scope>NUCLEOTIDE SEQUENCE [LARGE SCALE GENOMIC DNA]</scope>
    <source>
        <strain evidence="1">CBS 11374</strain>
    </source>
</reference>
<dbReference type="RefSeq" id="XP_062794895.1">
    <property type="nucleotide sequence ID" value="XM_062938844.1"/>
</dbReference>
<proteinExistence type="predicted"/>
<dbReference type="EMBL" id="CP141890">
    <property type="protein sequence ID" value="WRT70156.1"/>
    <property type="molecule type" value="Genomic_DNA"/>
</dbReference>
<dbReference type="GeneID" id="87959280"/>
<evidence type="ECO:0000313" key="1">
    <source>
        <dbReference type="EMBL" id="WRT70156.1"/>
    </source>
</evidence>
<accession>A0ABZ1D8N2</accession>
<dbReference type="Proteomes" id="UP001329825">
    <property type="component" value="Chromosome 10"/>
</dbReference>
<sequence length="133" mass="14462">MPPKQSNIHHVTFHFNKSAVLLSVASSTSISSLKTQLLPALKPLSSTLSSLPTSASDIQLWETKSLVEGDESSSPDGVRNLEGDGIGSKTIAQLSWGRWKTLFVSFRNTDGTFSEPVYTIPDVEDEEPDEPES</sequence>